<gene>
    <name evidence="4" type="ORF">D0469_13300</name>
</gene>
<dbReference type="Pfam" id="PF01557">
    <property type="entry name" value="FAA_hydrolase"/>
    <property type="match status" value="1"/>
</dbReference>
<evidence type="ECO:0000313" key="4">
    <source>
        <dbReference type="EMBL" id="RFU68061.1"/>
    </source>
</evidence>
<dbReference type="EMBL" id="QVTE01000036">
    <property type="protein sequence ID" value="RFU68061.1"/>
    <property type="molecule type" value="Genomic_DNA"/>
</dbReference>
<dbReference type="OrthoDB" id="9805307at2"/>
<dbReference type="GO" id="GO:0018773">
    <property type="term" value="F:acetylpyruvate hydrolase activity"/>
    <property type="evidence" value="ECO:0007669"/>
    <property type="project" value="TreeGrafter"/>
</dbReference>
<dbReference type="PANTHER" id="PTHR11820">
    <property type="entry name" value="ACYLPYRUVASE"/>
    <property type="match status" value="1"/>
</dbReference>
<dbReference type="GO" id="GO:0046872">
    <property type="term" value="F:metal ion binding"/>
    <property type="evidence" value="ECO:0007669"/>
    <property type="project" value="UniProtKB-KW"/>
</dbReference>
<dbReference type="SUPFAM" id="SSF56529">
    <property type="entry name" value="FAH"/>
    <property type="match status" value="1"/>
</dbReference>
<feature type="domain" description="Fumarylacetoacetase-like C-terminal" evidence="3">
    <location>
        <begin position="94"/>
        <end position="301"/>
    </location>
</feature>
<dbReference type="PANTHER" id="PTHR11820:SF7">
    <property type="entry name" value="ACYLPYRUVASE FAHD1, MITOCHONDRIAL"/>
    <property type="match status" value="1"/>
</dbReference>
<comment type="similarity">
    <text evidence="1">Belongs to the FAH family.</text>
</comment>
<keyword evidence="5" id="KW-1185">Reference proteome</keyword>
<accession>A0A372LLZ1</accession>
<dbReference type="FunFam" id="3.90.850.10:FF:000002">
    <property type="entry name" value="2-hydroxyhepta-2,4-diene-1,7-dioate isomerase"/>
    <property type="match status" value="1"/>
</dbReference>
<comment type="caution">
    <text evidence="4">The sequence shown here is derived from an EMBL/GenBank/DDBJ whole genome shotgun (WGS) entry which is preliminary data.</text>
</comment>
<name>A0A372LLZ1_9BACI</name>
<organism evidence="4 5">
    <name type="scientific">Peribacillus saganii</name>
    <dbReference type="NCBI Taxonomy" id="2303992"/>
    <lineage>
        <taxon>Bacteria</taxon>
        <taxon>Bacillati</taxon>
        <taxon>Bacillota</taxon>
        <taxon>Bacilli</taxon>
        <taxon>Bacillales</taxon>
        <taxon>Bacillaceae</taxon>
        <taxon>Peribacillus</taxon>
    </lineage>
</organism>
<dbReference type="InterPro" id="IPR036663">
    <property type="entry name" value="Fumarylacetoacetase_C_sf"/>
</dbReference>
<keyword evidence="2" id="KW-0479">Metal-binding</keyword>
<evidence type="ECO:0000313" key="5">
    <source>
        <dbReference type="Proteomes" id="UP000264541"/>
    </source>
</evidence>
<keyword evidence="4" id="KW-0378">Hydrolase</keyword>
<evidence type="ECO:0000256" key="2">
    <source>
        <dbReference type="ARBA" id="ARBA00022723"/>
    </source>
</evidence>
<dbReference type="AlphaFoldDB" id="A0A372LLZ1"/>
<proteinExistence type="inferred from homology"/>
<dbReference type="InterPro" id="IPR011234">
    <property type="entry name" value="Fumarylacetoacetase-like_C"/>
</dbReference>
<dbReference type="RefSeq" id="WP_117327228.1">
    <property type="nucleotide sequence ID" value="NZ_QVTE01000036.1"/>
</dbReference>
<dbReference type="Proteomes" id="UP000264541">
    <property type="component" value="Unassembled WGS sequence"/>
</dbReference>
<reference evidence="4 5" key="1">
    <citation type="submission" date="2018-08" db="EMBL/GenBank/DDBJ databases">
        <title>Bacillus chawlae sp. nov., Bacillus glennii sp. nov., and Bacillus saganii sp. nov. Isolated from the Vehicle Assembly Building at Kennedy Space Center where the Viking Spacecraft were Assembled.</title>
        <authorList>
            <person name="Seuylemezian A."/>
            <person name="Vaishampayan P."/>
        </authorList>
    </citation>
    <scope>NUCLEOTIDE SEQUENCE [LARGE SCALE GENOMIC DNA]</scope>
    <source>
        <strain evidence="4 5">V47-23a</strain>
    </source>
</reference>
<evidence type="ECO:0000256" key="1">
    <source>
        <dbReference type="ARBA" id="ARBA00010211"/>
    </source>
</evidence>
<dbReference type="GO" id="GO:0019752">
    <property type="term" value="P:carboxylic acid metabolic process"/>
    <property type="evidence" value="ECO:0007669"/>
    <property type="project" value="UniProtKB-ARBA"/>
</dbReference>
<evidence type="ECO:0000259" key="3">
    <source>
        <dbReference type="Pfam" id="PF01557"/>
    </source>
</evidence>
<dbReference type="Gene3D" id="3.90.850.10">
    <property type="entry name" value="Fumarylacetoacetase-like, C-terminal domain"/>
    <property type="match status" value="1"/>
</dbReference>
<dbReference type="GO" id="GO:0016853">
    <property type="term" value="F:isomerase activity"/>
    <property type="evidence" value="ECO:0007669"/>
    <property type="project" value="UniProtKB-ARBA"/>
</dbReference>
<sequence length="301" mass="32833">MKIATVTYNRESHVALVDTENNRVLLLKSAAEASGQTERVPSTVIDAIEMGSAFLDMARQLQEWADSQENNAEFYVNQNDVTFESPIVRPRKNIFCVGKNYADHAIEMGSAADIPEHIMLFTKAPTTVIGDGASIPAHADVTSELDYEGELAVVIGRTGRGIQKEDALDYIFGYTILNDVTARDMQARHKQFFLGKSLDGTCPIGPYIVEKSLIPNPNELNIRTSVNGEVRQDSNTKHFIFPIEEIISTVSKGMTLEPGDIIATGTPAGVGKGLKPPKFLKAGDVIEITIEGLGKLVNEVQ</sequence>
<protein>
    <submittedName>
        <fullName evidence="4">FAA hydrolase family protein</fullName>
    </submittedName>
</protein>